<dbReference type="PANTHER" id="PTHR42786">
    <property type="entry name" value="TRNA/RRNA METHYLTRANSFERASE"/>
    <property type="match status" value="1"/>
</dbReference>
<dbReference type="AlphaFoldDB" id="A0A3A4R203"/>
<gene>
    <name evidence="6" type="ORF">C4541_12735</name>
</gene>
<reference evidence="6 7" key="1">
    <citation type="journal article" date="2017" name="ISME J.">
        <title>Energy and carbon metabolisms in a deep terrestrial subsurface fluid microbial community.</title>
        <authorList>
            <person name="Momper L."/>
            <person name="Jungbluth S.P."/>
            <person name="Lee M.D."/>
            <person name="Amend J.P."/>
        </authorList>
    </citation>
    <scope>NUCLEOTIDE SEQUENCE [LARGE SCALE GENOMIC DNA]</scope>
    <source>
        <strain evidence="6">SURF_26</strain>
    </source>
</reference>
<evidence type="ECO:0000259" key="5">
    <source>
        <dbReference type="Pfam" id="PF00588"/>
    </source>
</evidence>
<dbReference type="PIRSF" id="PIRSF004808">
    <property type="entry name" value="LasT"/>
    <property type="match status" value="1"/>
</dbReference>
<dbReference type="CDD" id="cd18093">
    <property type="entry name" value="SpoU-like_TrmJ"/>
    <property type="match status" value="1"/>
</dbReference>
<dbReference type="GO" id="GO:0002128">
    <property type="term" value="P:tRNA nucleoside ribose methylation"/>
    <property type="evidence" value="ECO:0007669"/>
    <property type="project" value="TreeGrafter"/>
</dbReference>
<accession>A0A3A4R203</accession>
<dbReference type="InterPro" id="IPR004384">
    <property type="entry name" value="RNA_MeTrfase_TrmJ/LasT"/>
</dbReference>
<keyword evidence="3" id="KW-0808">Transferase</keyword>
<evidence type="ECO:0000313" key="7">
    <source>
        <dbReference type="Proteomes" id="UP000266426"/>
    </source>
</evidence>
<feature type="domain" description="tRNA/rRNA methyltransferase SpoU type" evidence="5">
    <location>
        <begin position="14"/>
        <end position="163"/>
    </location>
</feature>
<dbReference type="EMBL" id="QZJZ01000097">
    <property type="protein sequence ID" value="RJP56328.1"/>
    <property type="molecule type" value="Genomic_DNA"/>
</dbReference>
<keyword evidence="2" id="KW-0489">Methyltransferase</keyword>
<dbReference type="GO" id="GO:0005829">
    <property type="term" value="C:cytosol"/>
    <property type="evidence" value="ECO:0007669"/>
    <property type="project" value="TreeGrafter"/>
</dbReference>
<name>A0A3A4R203_9BACT</name>
<evidence type="ECO:0000256" key="3">
    <source>
        <dbReference type="ARBA" id="ARBA00022679"/>
    </source>
</evidence>
<dbReference type="InterPro" id="IPR029028">
    <property type="entry name" value="Alpha/beta_knot_MTases"/>
</dbReference>
<proteinExistence type="inferred from homology"/>
<dbReference type="Gene3D" id="3.40.1280.10">
    <property type="match status" value="1"/>
</dbReference>
<dbReference type="GO" id="GO:0008173">
    <property type="term" value="F:RNA methyltransferase activity"/>
    <property type="evidence" value="ECO:0007669"/>
    <property type="project" value="InterPro"/>
</dbReference>
<dbReference type="PANTHER" id="PTHR42786:SF2">
    <property type="entry name" value="TRNA (CYTIDINE_URIDINE-2'-O-)-METHYLTRANSFERASE TRMJ"/>
    <property type="match status" value="1"/>
</dbReference>
<dbReference type="InterPro" id="IPR029026">
    <property type="entry name" value="tRNA_m1G_MTases_N"/>
</dbReference>
<evidence type="ECO:0000256" key="4">
    <source>
        <dbReference type="ARBA" id="ARBA00022691"/>
    </source>
</evidence>
<evidence type="ECO:0000256" key="1">
    <source>
        <dbReference type="ARBA" id="ARBA00007228"/>
    </source>
</evidence>
<sequence length="242" mass="27146">MHLLTMKTKIADRLYIVLCSPKYTPNVAFTARSMKNMGVSRLRIVSASDINFEEAKLIAVHADDVIDSVQLFDTLDDALADISYAVAFTARERKKGEPAVTLRYCISELAESLNKGNTAFVFGPEDTGLSNENIAICHRNVKIYSSDEFPSLNLSHAVIVALYELVMAYEDMGSKYDYKRITISEENKLQTTIESVLTHLCIERSSGYAGWPQALMSIFKKRDITIPEYNALMGFFNSLKSK</sequence>
<protein>
    <recommendedName>
        <fullName evidence="5">tRNA/rRNA methyltransferase SpoU type domain-containing protein</fullName>
    </recommendedName>
</protein>
<dbReference type="Pfam" id="PF00588">
    <property type="entry name" value="SpoU_methylase"/>
    <property type="match status" value="1"/>
</dbReference>
<keyword evidence="4" id="KW-0949">S-adenosyl-L-methionine</keyword>
<dbReference type="InterPro" id="IPR001537">
    <property type="entry name" value="SpoU_MeTrfase"/>
</dbReference>
<dbReference type="Proteomes" id="UP000266426">
    <property type="component" value="Unassembled WGS sequence"/>
</dbReference>
<comment type="caution">
    <text evidence="6">The sequence shown here is derived from an EMBL/GenBank/DDBJ whole genome shotgun (WGS) entry which is preliminary data.</text>
</comment>
<evidence type="ECO:0000313" key="6">
    <source>
        <dbReference type="EMBL" id="RJP56328.1"/>
    </source>
</evidence>
<dbReference type="GO" id="GO:0003723">
    <property type="term" value="F:RNA binding"/>
    <property type="evidence" value="ECO:0007669"/>
    <property type="project" value="InterPro"/>
</dbReference>
<organism evidence="6 7">
    <name type="scientific">Candidatus Auribacter fodinae</name>
    <dbReference type="NCBI Taxonomy" id="2093366"/>
    <lineage>
        <taxon>Bacteria</taxon>
        <taxon>Pseudomonadati</taxon>
        <taxon>Candidatus Auribacterota</taxon>
        <taxon>Candidatus Auribacteria</taxon>
        <taxon>Candidatus Auribacterales</taxon>
        <taxon>Candidatus Auribacteraceae</taxon>
        <taxon>Candidatus Auribacter</taxon>
    </lineage>
</organism>
<dbReference type="SUPFAM" id="SSF75217">
    <property type="entry name" value="alpha/beta knot"/>
    <property type="match status" value="1"/>
</dbReference>
<comment type="similarity">
    <text evidence="1">Belongs to the class IV-like SAM-binding methyltransferase superfamily. RNA methyltransferase TrmH family.</text>
</comment>
<evidence type="ECO:0000256" key="2">
    <source>
        <dbReference type="ARBA" id="ARBA00022603"/>
    </source>
</evidence>